<feature type="transmembrane region" description="Helical" evidence="9">
    <location>
        <begin position="482"/>
        <end position="500"/>
    </location>
</feature>
<keyword evidence="12" id="KW-1185">Reference proteome</keyword>
<feature type="transmembrane region" description="Helical" evidence="9">
    <location>
        <begin position="178"/>
        <end position="198"/>
    </location>
</feature>
<feature type="transmembrane region" description="Helical" evidence="9">
    <location>
        <begin position="90"/>
        <end position="108"/>
    </location>
</feature>
<dbReference type="KEGG" id="mik:FOE78_14090"/>
<feature type="transmembrane region" description="Helical" evidence="9">
    <location>
        <begin position="148"/>
        <end position="166"/>
    </location>
</feature>
<feature type="transmembrane region" description="Helical" evidence="9">
    <location>
        <begin position="59"/>
        <end position="78"/>
    </location>
</feature>
<feature type="transmembrane region" description="Helical" evidence="9">
    <location>
        <begin position="369"/>
        <end position="392"/>
    </location>
</feature>
<evidence type="ECO:0000259" key="10">
    <source>
        <dbReference type="PROSITE" id="PS50850"/>
    </source>
</evidence>
<gene>
    <name evidence="11" type="ORF">FOE78_14090</name>
</gene>
<evidence type="ECO:0000256" key="1">
    <source>
        <dbReference type="ARBA" id="ARBA00004651"/>
    </source>
</evidence>
<dbReference type="OrthoDB" id="7375466at2"/>
<dbReference type="Gene3D" id="1.20.1250.20">
    <property type="entry name" value="MFS general substrate transporter like domains"/>
    <property type="match status" value="1"/>
</dbReference>
<keyword evidence="4" id="KW-1003">Cell membrane</keyword>
<name>A0A516Q5Z8_9ACTN</name>
<keyword evidence="3" id="KW-0813">Transport</keyword>
<comment type="similarity">
    <text evidence="2">Belongs to the major facilitator superfamily. TCR/Tet family.</text>
</comment>
<dbReference type="InterPro" id="IPR004638">
    <property type="entry name" value="EmrB-like"/>
</dbReference>
<keyword evidence="6 9" id="KW-1133">Transmembrane helix</keyword>
<dbReference type="Gene3D" id="1.20.1720.10">
    <property type="entry name" value="Multidrug resistance protein D"/>
    <property type="match status" value="1"/>
</dbReference>
<dbReference type="RefSeq" id="WP_143988802.1">
    <property type="nucleotide sequence ID" value="NZ_CP041692.1"/>
</dbReference>
<feature type="transmembrane region" description="Helical" evidence="9">
    <location>
        <begin position="280"/>
        <end position="303"/>
    </location>
</feature>
<dbReference type="PRINTS" id="PR01036">
    <property type="entry name" value="TCRTETB"/>
</dbReference>
<dbReference type="InterPro" id="IPR036259">
    <property type="entry name" value="MFS_trans_sf"/>
</dbReference>
<evidence type="ECO:0000256" key="3">
    <source>
        <dbReference type="ARBA" id="ARBA00022448"/>
    </source>
</evidence>
<evidence type="ECO:0000313" key="11">
    <source>
        <dbReference type="EMBL" id="QDP98802.1"/>
    </source>
</evidence>
<dbReference type="CDD" id="cd17502">
    <property type="entry name" value="MFS_Azr1_MDR_like"/>
    <property type="match status" value="1"/>
</dbReference>
<keyword evidence="7 9" id="KW-0472">Membrane</keyword>
<feature type="transmembrane region" description="Helical" evidence="9">
    <location>
        <begin position="242"/>
        <end position="259"/>
    </location>
</feature>
<dbReference type="GO" id="GO:0022857">
    <property type="term" value="F:transmembrane transporter activity"/>
    <property type="evidence" value="ECO:0007669"/>
    <property type="project" value="InterPro"/>
</dbReference>
<feature type="transmembrane region" description="Helical" evidence="9">
    <location>
        <begin position="210"/>
        <end position="230"/>
    </location>
</feature>
<dbReference type="InterPro" id="IPR011701">
    <property type="entry name" value="MFS"/>
</dbReference>
<feature type="transmembrane region" description="Helical" evidence="9">
    <location>
        <begin position="114"/>
        <end position="136"/>
    </location>
</feature>
<keyword evidence="5 9" id="KW-0812">Transmembrane</keyword>
<protein>
    <submittedName>
        <fullName evidence="11">DHA2 family efflux MFS transporter permease subunit</fullName>
    </submittedName>
</protein>
<proteinExistence type="inferred from homology"/>
<feature type="domain" description="Major facilitator superfamily (MFS) profile" evidence="10">
    <location>
        <begin position="25"/>
        <end position="505"/>
    </location>
</feature>
<dbReference type="FunFam" id="1.20.1720.10:FF:000004">
    <property type="entry name" value="EmrB/QacA family drug resistance transporter"/>
    <property type="match status" value="1"/>
</dbReference>
<dbReference type="Proteomes" id="UP000319263">
    <property type="component" value="Chromosome"/>
</dbReference>
<evidence type="ECO:0000256" key="4">
    <source>
        <dbReference type="ARBA" id="ARBA00022475"/>
    </source>
</evidence>
<dbReference type="PANTHER" id="PTHR23501">
    <property type="entry name" value="MAJOR FACILITATOR SUPERFAMILY"/>
    <property type="match status" value="1"/>
</dbReference>
<comment type="subcellular location">
    <subcellularLocation>
        <location evidence="1">Cell membrane</location>
        <topology evidence="1">Multi-pass membrane protein</topology>
    </subcellularLocation>
</comment>
<evidence type="ECO:0000313" key="12">
    <source>
        <dbReference type="Proteomes" id="UP000319263"/>
    </source>
</evidence>
<dbReference type="Pfam" id="PF07690">
    <property type="entry name" value="MFS_1"/>
    <property type="match status" value="1"/>
</dbReference>
<evidence type="ECO:0000256" key="2">
    <source>
        <dbReference type="ARBA" id="ARBA00007520"/>
    </source>
</evidence>
<dbReference type="PROSITE" id="PS50850">
    <property type="entry name" value="MFS"/>
    <property type="match status" value="1"/>
</dbReference>
<feature type="transmembrane region" description="Helical" evidence="9">
    <location>
        <begin position="22"/>
        <end position="47"/>
    </location>
</feature>
<feature type="region of interest" description="Disordered" evidence="8">
    <location>
        <begin position="745"/>
        <end position="765"/>
    </location>
</feature>
<evidence type="ECO:0000256" key="7">
    <source>
        <dbReference type="ARBA" id="ARBA00023136"/>
    </source>
</evidence>
<dbReference type="NCBIfam" id="TIGR00711">
    <property type="entry name" value="efflux_EmrB"/>
    <property type="match status" value="1"/>
</dbReference>
<reference evidence="11 12" key="1">
    <citation type="submission" date="2019-07" db="EMBL/GenBank/DDBJ databases">
        <title>Microlunatus dokdonensis sp. nov. isolated from the rhizospheric soil of the wild plant Elymus tsukushiensis.</title>
        <authorList>
            <person name="Ghim S.-Y."/>
            <person name="Hwang Y.-J."/>
            <person name="Son J.-S."/>
            <person name="Shin J.-H."/>
        </authorList>
    </citation>
    <scope>NUCLEOTIDE SEQUENCE [LARGE SCALE GENOMIC DNA]</scope>
    <source>
        <strain evidence="11 12">KUDC0627</strain>
    </source>
</reference>
<dbReference type="SUPFAM" id="SSF103473">
    <property type="entry name" value="MFS general substrate transporter"/>
    <property type="match status" value="1"/>
</dbReference>
<dbReference type="GO" id="GO:0005886">
    <property type="term" value="C:plasma membrane"/>
    <property type="evidence" value="ECO:0007669"/>
    <property type="project" value="UniProtKB-SubCell"/>
</dbReference>
<feature type="transmembrane region" description="Helical" evidence="9">
    <location>
        <begin position="315"/>
        <end position="337"/>
    </location>
</feature>
<feature type="transmembrane region" description="Helical" evidence="9">
    <location>
        <begin position="344"/>
        <end position="363"/>
    </location>
</feature>
<evidence type="ECO:0000256" key="6">
    <source>
        <dbReference type="ARBA" id="ARBA00022989"/>
    </source>
</evidence>
<evidence type="ECO:0000256" key="8">
    <source>
        <dbReference type="SAM" id="MobiDB-lite"/>
    </source>
</evidence>
<dbReference type="EMBL" id="CP041692">
    <property type="protein sequence ID" value="QDP98802.1"/>
    <property type="molecule type" value="Genomic_DNA"/>
</dbReference>
<organism evidence="11 12">
    <name type="scientific">Microlunatus elymi</name>
    <dbReference type="NCBI Taxonomy" id="2596828"/>
    <lineage>
        <taxon>Bacteria</taxon>
        <taxon>Bacillati</taxon>
        <taxon>Actinomycetota</taxon>
        <taxon>Actinomycetes</taxon>
        <taxon>Propionibacteriales</taxon>
        <taxon>Propionibacteriaceae</taxon>
        <taxon>Microlunatus</taxon>
    </lineage>
</organism>
<sequence>MTEAVTAEAVAEPQEKKGGRHLVPIFAGLLVAMFLAALDQTIFSTALPTIVGDLHGVDQMLWVTTAYLLAATIMMPIYGKLGDLIGRKSLLIIALSIFVGGSLVGAVANDMTVLIIGRAIQGLGGGGLMLLAQAIIADVVPARERGKYMGVMGAVFGLSSVVGPLLGGWFTESLSWRMGFWLNVPLGIVAILAAVLFLKLPKHDQKPNIDILGIATMAVGVTALILATSWGGNKYDWDSWQILGLFGVTAVFGVLFVIAEKFAKEPIIPLHLFKQRNFNLTTVAGLIIAIAMFGAIGYMPTYLQMSQGVSATESGLMLIPMVAGLLITSIISGQIVSRTGKYKWAPIVSMIITTGGVLLLSTLTVDTPLWVLMAYIFVLGAGIGVGMQNLILIVQNTFPAREVGTATASNNFFRQIGASLGSAVVGSIFTSRLTDLLTERMPAQAMQGAGGANSLTPDLVKHLPQQIQDIIVGAYNDALTPIFLYLAPLLLVALILVFFVKEKPLATTIEGSGADLLESADEGAALAAAGSVAAPAAAPAATEVATVNRPIAITVGSDDDLDHELLRGRDDEALPVGAHAMITEQSKIINGSSVEVDQASGWNPEELDDPAERLSVAALDVLTAAQQQVRAQDLAGARTIERVGAQLDDVTHRFDAAIGGFHRELQQIRDELLSGRLDPAPVPQGSGGDELRQYEYNLLLDSQQTADRVTKLAQQEAERTLAEADQQRVELEKRIERLRSVERELTGAVSHQLGSAEQDRATDSI</sequence>
<evidence type="ECO:0000256" key="5">
    <source>
        <dbReference type="ARBA" id="ARBA00022692"/>
    </source>
</evidence>
<dbReference type="InterPro" id="IPR020846">
    <property type="entry name" value="MFS_dom"/>
</dbReference>
<evidence type="ECO:0000256" key="9">
    <source>
        <dbReference type="SAM" id="Phobius"/>
    </source>
</evidence>
<dbReference type="PANTHER" id="PTHR23501:SF197">
    <property type="entry name" value="COMD"/>
    <property type="match status" value="1"/>
</dbReference>
<dbReference type="AlphaFoldDB" id="A0A516Q5Z8"/>
<accession>A0A516Q5Z8</accession>